<dbReference type="InterPro" id="IPR013651">
    <property type="entry name" value="ATP-grasp_RimK-type"/>
</dbReference>
<dbReference type="GO" id="GO:0005737">
    <property type="term" value="C:cytoplasm"/>
    <property type="evidence" value="ECO:0007669"/>
    <property type="project" value="TreeGrafter"/>
</dbReference>
<keyword evidence="4" id="KW-1185">Reference proteome</keyword>
<gene>
    <name evidence="3" type="ORF">BSZ37_08045</name>
</gene>
<dbReference type="GO" id="GO:0046872">
    <property type="term" value="F:metal ion binding"/>
    <property type="evidence" value="ECO:0007669"/>
    <property type="project" value="InterPro"/>
</dbReference>
<keyword evidence="1" id="KW-0547">Nucleotide-binding</keyword>
<dbReference type="GO" id="GO:0009432">
    <property type="term" value="P:SOS response"/>
    <property type="evidence" value="ECO:0007669"/>
    <property type="project" value="TreeGrafter"/>
</dbReference>
<dbReference type="InterPro" id="IPR011761">
    <property type="entry name" value="ATP-grasp"/>
</dbReference>
<evidence type="ECO:0000259" key="2">
    <source>
        <dbReference type="PROSITE" id="PS50975"/>
    </source>
</evidence>
<proteinExistence type="predicted"/>
<comment type="caution">
    <text evidence="3">The sequence shown here is derived from an EMBL/GenBank/DDBJ whole genome shotgun (WGS) entry which is preliminary data.</text>
</comment>
<dbReference type="Pfam" id="PF08443">
    <property type="entry name" value="RimK"/>
    <property type="match status" value="1"/>
</dbReference>
<organism evidence="3 4">
    <name type="scientific">Rubrivirga marina</name>
    <dbReference type="NCBI Taxonomy" id="1196024"/>
    <lineage>
        <taxon>Bacteria</taxon>
        <taxon>Pseudomonadati</taxon>
        <taxon>Rhodothermota</taxon>
        <taxon>Rhodothermia</taxon>
        <taxon>Rhodothermales</taxon>
        <taxon>Rubricoccaceae</taxon>
        <taxon>Rubrivirga</taxon>
    </lineage>
</organism>
<sequence>MLANQDRLLVSTVRQLAAERGVEVASFAGDWILRLSWGGWTEHIVGYVFPLNSAGARAVSADKVATAELLEARGVPCVAHHLVLRPDLAPYVGEAGNWAAIRALGERNGWDLVVKPNEGTGGEDVVRVRGARELEAAVHDGLVRHRALALSPFHEIETEYRAVLLDDDVLLTYAKARPAVVGDGVRSVGALAEAAGLDASAVALDVRRRVPGEGEQVLLDWRHNLQLGSVPRPIESAEVRDEVERLAAAAAGTLGLRFASVDVVETADGLAVLEANAGVMLEAYARAVPDGAATARRIYGAALDALLAP</sequence>
<dbReference type="Gene3D" id="3.30.1490.20">
    <property type="entry name" value="ATP-grasp fold, A domain"/>
    <property type="match status" value="1"/>
</dbReference>
<dbReference type="InterPro" id="IPR013815">
    <property type="entry name" value="ATP_grasp_subdomain_1"/>
</dbReference>
<dbReference type="GO" id="GO:0005524">
    <property type="term" value="F:ATP binding"/>
    <property type="evidence" value="ECO:0007669"/>
    <property type="project" value="UniProtKB-UniRule"/>
</dbReference>
<protein>
    <recommendedName>
        <fullName evidence="2">ATP-grasp domain-containing protein</fullName>
    </recommendedName>
</protein>
<dbReference type="PANTHER" id="PTHR21621">
    <property type="entry name" value="RIBOSOMAL PROTEIN S6 MODIFICATION PROTEIN"/>
    <property type="match status" value="1"/>
</dbReference>
<reference evidence="3 4" key="1">
    <citation type="submission" date="2016-11" db="EMBL/GenBank/DDBJ databases">
        <title>Study of marine rhodopsin-containing bacteria.</title>
        <authorList>
            <person name="Yoshizawa S."/>
            <person name="Kumagai Y."/>
            <person name="Kogure K."/>
        </authorList>
    </citation>
    <scope>NUCLEOTIDE SEQUENCE [LARGE SCALE GENOMIC DNA]</scope>
    <source>
        <strain evidence="3 4">SAORIC-28</strain>
    </source>
</reference>
<keyword evidence="1" id="KW-0067">ATP-binding</keyword>
<evidence type="ECO:0000256" key="1">
    <source>
        <dbReference type="PROSITE-ProRule" id="PRU00409"/>
    </source>
</evidence>
<name>A0A271IZI1_9BACT</name>
<accession>A0A271IZI1</accession>
<dbReference type="AlphaFoldDB" id="A0A271IZI1"/>
<dbReference type="SUPFAM" id="SSF56059">
    <property type="entry name" value="Glutathione synthetase ATP-binding domain-like"/>
    <property type="match status" value="1"/>
</dbReference>
<dbReference type="Proteomes" id="UP000216339">
    <property type="component" value="Unassembled WGS sequence"/>
</dbReference>
<evidence type="ECO:0000313" key="3">
    <source>
        <dbReference type="EMBL" id="PAP76398.1"/>
    </source>
</evidence>
<dbReference type="RefSeq" id="WP_095510053.1">
    <property type="nucleotide sequence ID" value="NZ_MQWD01000001.1"/>
</dbReference>
<evidence type="ECO:0000313" key="4">
    <source>
        <dbReference type="Proteomes" id="UP000216339"/>
    </source>
</evidence>
<dbReference type="Gene3D" id="3.30.470.20">
    <property type="entry name" value="ATP-grasp fold, B domain"/>
    <property type="match status" value="1"/>
</dbReference>
<dbReference type="PROSITE" id="PS50975">
    <property type="entry name" value="ATP_GRASP"/>
    <property type="match status" value="1"/>
</dbReference>
<dbReference type="EMBL" id="MQWD01000001">
    <property type="protein sequence ID" value="PAP76398.1"/>
    <property type="molecule type" value="Genomic_DNA"/>
</dbReference>
<dbReference type="GO" id="GO:0018169">
    <property type="term" value="F:ribosomal S6-glutamic acid ligase activity"/>
    <property type="evidence" value="ECO:0007669"/>
    <property type="project" value="TreeGrafter"/>
</dbReference>
<dbReference type="PANTHER" id="PTHR21621:SF0">
    <property type="entry name" value="BETA-CITRYLGLUTAMATE SYNTHASE B-RELATED"/>
    <property type="match status" value="1"/>
</dbReference>
<feature type="domain" description="ATP-grasp" evidence="2">
    <location>
        <begin position="67"/>
        <end position="307"/>
    </location>
</feature>